<dbReference type="Proteomes" id="UP001382904">
    <property type="component" value="Unassembled WGS sequence"/>
</dbReference>
<feature type="region of interest" description="Disordered" evidence="1">
    <location>
        <begin position="131"/>
        <end position="310"/>
    </location>
</feature>
<proteinExistence type="predicted"/>
<accession>A0ABU8UGK4</accession>
<name>A0ABU8UGK4_9ACTN</name>
<evidence type="ECO:0000313" key="3">
    <source>
        <dbReference type="EMBL" id="MEJ8646464.1"/>
    </source>
</evidence>
<evidence type="ECO:0000256" key="1">
    <source>
        <dbReference type="SAM" id="MobiDB-lite"/>
    </source>
</evidence>
<sequence>MNTLLDAVRIGRCDLVTGLLAPLTTTERRARLPELTALRREIRGWGWSRRWDEEPTVRALHLAGALCHTGAAAAASWIAARDLRDGRSRDTAPLAALLADRDPAWRADVAHRLAARTATVQDDYSLIRALLEGTGAPPPPPTDSSTPGPGKPPPAPPAPPAGGARAAPTPCGSPCARTPTYRNSCRCCSRRPSPPLPRLVRRPQGARPLARGTGAPGRRGRPGAPRPPRRQRRPAAARRPPGPPRLLRRPAGRPRPHRGRTGGAHRGLDRPGRRRAVAHGRPRAADPHRALRGGPAPRRPPRRDVRRRALPPEKKLVRAQLVLLGKALRRDPDDRFALLPATAAAFGHADTALQERALKLVAAHLRPEDDDLRTGLAFEAEQLGPALRRTAAGLLGALADPATDPAGYEETLPAAPARRRLAADGAPSVAETVELVAALVKSSAPTAAETETALDLLVRHTHRDRAALAAALLPALADRHWARADAGRADPDHLGGPELLAAAVLGRLNAADLAPDRPVHVTGFGQNCIHAALHRVTTARAREAALRVLTAPLPFLLATPTWDCGTLEPQDLVTRLAAYGRQGAAPAPVDFAQALLRVRRDPQAAAAAGALGTPEGRRLAAWLTADGEPAPHTRRVTDRERAPRNWWGREREGARRIVLELSEHPVLQREFPAVFHRLGRPCTGTSCCWHWRGWEPAHLAVLPQDRETQAVWLLPDVTGCATDQERGAGETLSRLAELGGPAGPALHLAVATALGARHAEDRLAAVDALLVLAARAELDTALLGRDLAELLALGTVKPNRLADAARTAAATGAYATTWAVLAGALPAVLADGPARARASSWPWPPTAWSTAGPPGHCPRAWPRPPPARAAPSRPRRHGGCERPWKRPSHRPRAGCRRARGPCHTAVTVDGQPHEVPQPVF</sequence>
<feature type="compositionally biased region" description="Basic residues" evidence="1">
    <location>
        <begin position="246"/>
        <end position="260"/>
    </location>
</feature>
<feature type="compositionally biased region" description="Basic residues" evidence="1">
    <location>
        <begin position="885"/>
        <end position="898"/>
    </location>
</feature>
<feature type="region of interest" description="Disordered" evidence="1">
    <location>
        <begin position="839"/>
        <end position="898"/>
    </location>
</feature>
<feature type="domain" description="DUF7824" evidence="2">
    <location>
        <begin position="551"/>
        <end position="619"/>
    </location>
</feature>
<dbReference type="Pfam" id="PF25148">
    <property type="entry name" value="DUF7824"/>
    <property type="match status" value="1"/>
</dbReference>
<feature type="compositionally biased region" description="Low complexity" evidence="1">
    <location>
        <begin position="202"/>
        <end position="213"/>
    </location>
</feature>
<comment type="caution">
    <text evidence="3">The sequence shown here is derived from an EMBL/GenBank/DDBJ whole genome shotgun (WGS) entry which is preliminary data.</text>
</comment>
<reference evidence="3 4" key="1">
    <citation type="submission" date="2024-03" db="EMBL/GenBank/DDBJ databases">
        <title>Novel Streptomyces species of biotechnological and ecological value are a feature of Machair soil.</title>
        <authorList>
            <person name="Prole J.R."/>
            <person name="Goodfellow M."/>
            <person name="Allenby N."/>
            <person name="Ward A.C."/>
        </authorList>
    </citation>
    <scope>NUCLEOTIDE SEQUENCE [LARGE SCALE GENOMIC DNA]</scope>
    <source>
        <strain evidence="3 4">MS1.HAVA.3</strain>
    </source>
</reference>
<evidence type="ECO:0000259" key="2">
    <source>
        <dbReference type="Pfam" id="PF25148"/>
    </source>
</evidence>
<feature type="compositionally biased region" description="Pro residues" evidence="1">
    <location>
        <begin position="149"/>
        <end position="160"/>
    </location>
</feature>
<feature type="compositionally biased region" description="Basic residues" evidence="1">
    <location>
        <begin position="227"/>
        <end position="236"/>
    </location>
</feature>
<feature type="compositionally biased region" description="Low complexity" evidence="1">
    <location>
        <begin position="161"/>
        <end position="172"/>
    </location>
</feature>
<keyword evidence="4" id="KW-1185">Reference proteome</keyword>
<dbReference type="InterPro" id="IPR056726">
    <property type="entry name" value="DUF7824"/>
</dbReference>
<dbReference type="EMBL" id="JBBKAM010000005">
    <property type="protein sequence ID" value="MEJ8646464.1"/>
    <property type="molecule type" value="Genomic_DNA"/>
</dbReference>
<feature type="compositionally biased region" description="Basic residues" evidence="1">
    <location>
        <begin position="299"/>
        <end position="309"/>
    </location>
</feature>
<evidence type="ECO:0000313" key="4">
    <source>
        <dbReference type="Proteomes" id="UP001382904"/>
    </source>
</evidence>
<protein>
    <submittedName>
        <fullName evidence="3">DUF6493 family protein</fullName>
    </submittedName>
</protein>
<feature type="compositionally biased region" description="Basic residues" evidence="1">
    <location>
        <begin position="272"/>
        <end position="282"/>
    </location>
</feature>
<organism evidence="3 4">
    <name type="scientific">Streptomyces caledonius</name>
    <dbReference type="NCBI Taxonomy" id="3134107"/>
    <lineage>
        <taxon>Bacteria</taxon>
        <taxon>Bacillati</taxon>
        <taxon>Actinomycetota</taxon>
        <taxon>Actinomycetes</taxon>
        <taxon>Kitasatosporales</taxon>
        <taxon>Streptomycetaceae</taxon>
        <taxon>Streptomyces</taxon>
    </lineage>
</organism>
<gene>
    <name evidence="3" type="ORF">WKI68_44705</name>
</gene>